<dbReference type="GO" id="GO:0005886">
    <property type="term" value="C:plasma membrane"/>
    <property type="evidence" value="ECO:0007669"/>
    <property type="project" value="UniProtKB-SubCell"/>
</dbReference>
<keyword evidence="15" id="KW-1185">Reference proteome</keyword>
<accession>A0AA95F1L7</accession>
<keyword evidence="11 12" id="KW-0472">Membrane</keyword>
<gene>
    <name evidence="14" type="ORF">P0Y55_08155</name>
</gene>
<keyword evidence="6" id="KW-0441">Lipid A biosynthesis</keyword>
<evidence type="ECO:0000313" key="15">
    <source>
        <dbReference type="Proteomes" id="UP001178662"/>
    </source>
</evidence>
<dbReference type="InterPro" id="IPR000620">
    <property type="entry name" value="EamA_dom"/>
</dbReference>
<feature type="transmembrane region" description="Helical" evidence="12">
    <location>
        <begin position="58"/>
        <end position="80"/>
    </location>
</feature>
<dbReference type="InterPro" id="IPR037185">
    <property type="entry name" value="EmrE-like"/>
</dbReference>
<dbReference type="Gene3D" id="1.10.3730.20">
    <property type="match status" value="2"/>
</dbReference>
<feature type="transmembrane region" description="Helical" evidence="12">
    <location>
        <begin position="6"/>
        <end position="22"/>
    </location>
</feature>
<keyword evidence="3" id="KW-1003">Cell membrane</keyword>
<evidence type="ECO:0000256" key="8">
    <source>
        <dbReference type="ARBA" id="ARBA00022985"/>
    </source>
</evidence>
<comment type="similarity">
    <text evidence="2">Belongs to the EamA transporter family.</text>
</comment>
<feature type="transmembrane region" description="Helical" evidence="12">
    <location>
        <begin position="238"/>
        <end position="257"/>
    </location>
</feature>
<dbReference type="GO" id="GO:0022857">
    <property type="term" value="F:transmembrane transporter activity"/>
    <property type="evidence" value="ECO:0007669"/>
    <property type="project" value="InterPro"/>
</dbReference>
<organism evidence="14 15">
    <name type="scientific">Candidatus Cohnella colombiensis</name>
    <dbReference type="NCBI Taxonomy" id="3121368"/>
    <lineage>
        <taxon>Bacteria</taxon>
        <taxon>Bacillati</taxon>
        <taxon>Bacillota</taxon>
        <taxon>Bacilli</taxon>
        <taxon>Bacillales</taxon>
        <taxon>Paenibacillaceae</taxon>
        <taxon>Cohnella</taxon>
    </lineage>
</organism>
<keyword evidence="4" id="KW-0444">Lipid biosynthesis</keyword>
<keyword evidence="10" id="KW-0443">Lipid metabolism</keyword>
<evidence type="ECO:0000259" key="13">
    <source>
        <dbReference type="Pfam" id="PF00892"/>
    </source>
</evidence>
<feature type="transmembrane region" description="Helical" evidence="12">
    <location>
        <begin position="31"/>
        <end position="52"/>
    </location>
</feature>
<feature type="transmembrane region" description="Helical" evidence="12">
    <location>
        <begin position="92"/>
        <end position="112"/>
    </location>
</feature>
<dbReference type="GO" id="GO:0009103">
    <property type="term" value="P:lipopolysaccharide biosynthetic process"/>
    <property type="evidence" value="ECO:0007669"/>
    <property type="project" value="UniProtKB-KW"/>
</dbReference>
<feature type="transmembrane region" description="Helical" evidence="12">
    <location>
        <begin position="118"/>
        <end position="137"/>
    </location>
</feature>
<feature type="domain" description="EamA" evidence="13">
    <location>
        <begin position="148"/>
        <end position="280"/>
    </location>
</feature>
<evidence type="ECO:0000256" key="11">
    <source>
        <dbReference type="ARBA" id="ARBA00023136"/>
    </source>
</evidence>
<dbReference type="InterPro" id="IPR000390">
    <property type="entry name" value="Small_drug/metabolite_transptr"/>
</dbReference>
<dbReference type="SUPFAM" id="SSF103481">
    <property type="entry name" value="Multidrug resistance efflux transporter EmrE"/>
    <property type="match status" value="2"/>
</dbReference>
<dbReference type="PANTHER" id="PTHR30561:SF9">
    <property type="entry name" value="4-AMINO-4-DEOXY-L-ARABINOSE-PHOSPHOUNDECAPRENOL FLIPPASE SUBUNIT ARNF-RELATED"/>
    <property type="match status" value="1"/>
</dbReference>
<evidence type="ECO:0000256" key="3">
    <source>
        <dbReference type="ARBA" id="ARBA00022475"/>
    </source>
</evidence>
<keyword evidence="7 12" id="KW-0812">Transmembrane</keyword>
<dbReference type="Proteomes" id="UP001178662">
    <property type="component" value="Chromosome"/>
</dbReference>
<evidence type="ECO:0000256" key="10">
    <source>
        <dbReference type="ARBA" id="ARBA00023098"/>
    </source>
</evidence>
<evidence type="ECO:0000313" key="14">
    <source>
        <dbReference type="EMBL" id="WEK56007.1"/>
    </source>
</evidence>
<evidence type="ECO:0000256" key="4">
    <source>
        <dbReference type="ARBA" id="ARBA00022516"/>
    </source>
</evidence>
<dbReference type="EMBL" id="CP119317">
    <property type="protein sequence ID" value="WEK56007.1"/>
    <property type="molecule type" value="Genomic_DNA"/>
</dbReference>
<keyword evidence="8" id="KW-0448">Lipopolysaccharide biosynthesis</keyword>
<evidence type="ECO:0000256" key="9">
    <source>
        <dbReference type="ARBA" id="ARBA00022989"/>
    </source>
</evidence>
<evidence type="ECO:0000256" key="7">
    <source>
        <dbReference type="ARBA" id="ARBA00022692"/>
    </source>
</evidence>
<feature type="transmembrane region" description="Helical" evidence="12">
    <location>
        <begin position="149"/>
        <end position="166"/>
    </location>
</feature>
<name>A0AA95F1L7_9BACL</name>
<proteinExistence type="inferred from homology"/>
<dbReference type="PANTHER" id="PTHR30561">
    <property type="entry name" value="SMR FAMILY PROTON-DEPENDENT DRUG EFFLUX TRANSPORTER SUGE"/>
    <property type="match status" value="1"/>
</dbReference>
<dbReference type="AlphaFoldDB" id="A0AA95F1L7"/>
<dbReference type="Pfam" id="PF00892">
    <property type="entry name" value="EamA"/>
    <property type="match status" value="2"/>
</dbReference>
<protein>
    <submittedName>
        <fullName evidence="14">DMT family transporter</fullName>
    </submittedName>
</protein>
<keyword evidence="9 12" id="KW-1133">Transmembrane helix</keyword>
<evidence type="ECO:0000256" key="1">
    <source>
        <dbReference type="ARBA" id="ARBA00004651"/>
    </source>
</evidence>
<keyword evidence="5" id="KW-0997">Cell inner membrane</keyword>
<feature type="domain" description="EamA" evidence="13">
    <location>
        <begin position="5"/>
        <end position="134"/>
    </location>
</feature>
<sequence length="281" mass="30871">MIYVAVLFVILSGLIHSIWNLFTKKSVNKSVFLWFCQIAAVLIFLPTFVYEMRHVESIPLAGIALIVCSVITHGIYSVLLARTYVIGDLSQVYPIMRGISPLFVPLIGVLILNEHLSFLGWIGIVGIVIGIFIASDFKFNRINNATMKPILLAIIVGSMITMYTVIDKLSLQYVSPFVLNEITNVGNFLALSLVIFRSTGIGHEWKVNWKMILLGGLLAPGGYVLFLHAVNLMPVSQIAPMREIGTVFGTLFGILLLHEKQGATRIAASIIITAGVITLSL</sequence>
<comment type="subcellular location">
    <subcellularLocation>
        <location evidence="1">Cell membrane</location>
        <topology evidence="1">Multi-pass membrane protein</topology>
    </subcellularLocation>
</comment>
<feature type="transmembrane region" description="Helical" evidence="12">
    <location>
        <begin position="208"/>
        <end position="226"/>
    </location>
</feature>
<feature type="transmembrane region" description="Helical" evidence="12">
    <location>
        <begin position="178"/>
        <end position="196"/>
    </location>
</feature>
<evidence type="ECO:0000256" key="12">
    <source>
        <dbReference type="SAM" id="Phobius"/>
    </source>
</evidence>
<reference evidence="14" key="1">
    <citation type="submission" date="2023-03" db="EMBL/GenBank/DDBJ databases">
        <title>Andean soil-derived lignocellulolytic bacterial consortium as a source of novel taxa and putative plastic-active enzymes.</title>
        <authorList>
            <person name="Diaz-Garcia L."/>
            <person name="Chuvochina M."/>
            <person name="Feuerriegel G."/>
            <person name="Bunk B."/>
            <person name="Sproer C."/>
            <person name="Streit W.R."/>
            <person name="Rodriguez L.M."/>
            <person name="Overmann J."/>
            <person name="Jimenez D.J."/>
        </authorList>
    </citation>
    <scope>NUCLEOTIDE SEQUENCE</scope>
    <source>
        <strain evidence="14">MAG 2441</strain>
    </source>
</reference>
<evidence type="ECO:0000256" key="6">
    <source>
        <dbReference type="ARBA" id="ARBA00022556"/>
    </source>
</evidence>
<evidence type="ECO:0000256" key="5">
    <source>
        <dbReference type="ARBA" id="ARBA00022519"/>
    </source>
</evidence>
<evidence type="ECO:0000256" key="2">
    <source>
        <dbReference type="ARBA" id="ARBA00007362"/>
    </source>
</evidence>